<evidence type="ECO:0000256" key="7">
    <source>
        <dbReference type="ARBA" id="ARBA00022989"/>
    </source>
</evidence>
<dbReference type="GO" id="GO:0005886">
    <property type="term" value="C:plasma membrane"/>
    <property type="evidence" value="ECO:0007669"/>
    <property type="project" value="TreeGrafter"/>
</dbReference>
<evidence type="ECO:0000256" key="9">
    <source>
        <dbReference type="ARBA" id="ARBA00023065"/>
    </source>
</evidence>
<keyword evidence="11" id="KW-0325">Glycoprotein</keyword>
<dbReference type="GO" id="GO:0005307">
    <property type="term" value="F:choline:sodium symporter activity"/>
    <property type="evidence" value="ECO:0007669"/>
    <property type="project" value="TreeGrafter"/>
</dbReference>
<feature type="compositionally biased region" description="Basic and acidic residues" evidence="14">
    <location>
        <begin position="520"/>
        <end position="546"/>
    </location>
</feature>
<keyword evidence="10 15" id="KW-0472">Membrane</keyword>
<feature type="transmembrane region" description="Helical" evidence="15">
    <location>
        <begin position="127"/>
        <end position="147"/>
    </location>
</feature>
<dbReference type="GO" id="GO:0008292">
    <property type="term" value="P:acetylcholine biosynthetic process"/>
    <property type="evidence" value="ECO:0007669"/>
    <property type="project" value="TreeGrafter"/>
</dbReference>
<dbReference type="InParanoid" id="A0A1S3I180"/>
<keyword evidence="9" id="KW-0406">Ion transport</keyword>
<dbReference type="InterPro" id="IPR038377">
    <property type="entry name" value="Na/Glc_symporter_sf"/>
</dbReference>
<evidence type="ECO:0000313" key="17">
    <source>
        <dbReference type="RefSeq" id="XP_013392018.1"/>
    </source>
</evidence>
<protein>
    <submittedName>
        <fullName evidence="17">High-affinity choline transporter 1-like</fullName>
    </submittedName>
</protein>
<feature type="transmembrane region" description="Helical" evidence="15">
    <location>
        <begin position="48"/>
        <end position="68"/>
    </location>
</feature>
<comment type="similarity">
    <text evidence="2 13">Belongs to the sodium:solute symporter (SSF) (TC 2.A.21) family.</text>
</comment>
<keyword evidence="12" id="KW-0739">Sodium transport</keyword>
<keyword evidence="16" id="KW-1185">Reference proteome</keyword>
<evidence type="ECO:0000313" key="16">
    <source>
        <dbReference type="Proteomes" id="UP000085678"/>
    </source>
</evidence>
<dbReference type="RefSeq" id="XP_013392018.1">
    <property type="nucleotide sequence ID" value="XM_013536564.1"/>
</dbReference>
<reference evidence="17" key="1">
    <citation type="submission" date="2025-08" db="UniProtKB">
        <authorList>
            <consortium name="RefSeq"/>
        </authorList>
    </citation>
    <scope>IDENTIFICATION</scope>
    <source>
        <tissue evidence="17">Gonads</tissue>
    </source>
</reference>
<dbReference type="Proteomes" id="UP000085678">
    <property type="component" value="Unplaced"/>
</dbReference>
<dbReference type="CDD" id="cd11474">
    <property type="entry name" value="SLC5sbd_CHT"/>
    <property type="match status" value="1"/>
</dbReference>
<evidence type="ECO:0000256" key="10">
    <source>
        <dbReference type="ARBA" id="ARBA00023136"/>
    </source>
</evidence>
<dbReference type="KEGG" id="lak:106160051"/>
<dbReference type="PANTHER" id="PTHR45897">
    <property type="entry name" value="HIGH-AFFINITY CHOLINE TRANSPORTER 1"/>
    <property type="match status" value="1"/>
</dbReference>
<organism evidence="16 17">
    <name type="scientific">Lingula anatina</name>
    <name type="common">Brachiopod</name>
    <name type="synonym">Lingula unguis</name>
    <dbReference type="NCBI Taxonomy" id="7574"/>
    <lineage>
        <taxon>Eukaryota</taxon>
        <taxon>Metazoa</taxon>
        <taxon>Spiralia</taxon>
        <taxon>Lophotrochozoa</taxon>
        <taxon>Brachiopoda</taxon>
        <taxon>Linguliformea</taxon>
        <taxon>Lingulata</taxon>
        <taxon>Lingulida</taxon>
        <taxon>Linguloidea</taxon>
        <taxon>Lingulidae</taxon>
        <taxon>Lingula</taxon>
    </lineage>
</organism>
<feature type="transmembrane region" description="Helical" evidence="15">
    <location>
        <begin position="264"/>
        <end position="290"/>
    </location>
</feature>
<feature type="transmembrane region" description="Helical" evidence="15">
    <location>
        <begin position="395"/>
        <end position="418"/>
    </location>
</feature>
<evidence type="ECO:0000256" key="4">
    <source>
        <dbReference type="ARBA" id="ARBA00022692"/>
    </source>
</evidence>
<proteinExistence type="inferred from homology"/>
<sequence length="557" mass="60096">MEVISIVGLSVLIFLYIVILVVGIVAAKKFRPVDGSTDTEISAVAGRKINSVVGVFTMTATVVGGGFLNGTAESVASQGVIWTLAPFGIFLGLILGGLFFAKPMRDQRYLTMLDPFQLLYGDTVTGMLYITALCGDIFWSSSILAALGTSLSVIVDLDVTLSIIVSACVTVTYTQFGQMLAVAYTDIVQLVFIVVAMVISVPFALTHPSVGSIVETASEWGGELDASLGAAWVDLFIAMTLGSIPWQSYFQRVLSVKGSSEAQVLSVVGGVAALVMAVPPLLLGAVARSAEWNTTDLGSSPMDRNESSLVLPYVIHYFTPPAVAVIALGGVSAAVMSSADSSVLGSSSMFTHNIYNKVFRKKASEAELLWVQRITVVGVGVIATTMAIFVHTVYFLFILAADIVFVIILPQLICVVYLKKHTNTYGAIVGYIVGLLLRLGAGESFIHLPVFIKYPFYSETSGQLFPFRTFAMLVSLLTVVVVSCLAKAAFSKHVVSEKLDIFRCFADRKNVENSTSLKRNRAEDEPRWRDPSAGVSREELIQDRPNYDSYEMESSHL</sequence>
<feature type="transmembrane region" description="Helical" evidence="15">
    <location>
        <begin position="226"/>
        <end position="244"/>
    </location>
</feature>
<evidence type="ECO:0000256" key="13">
    <source>
        <dbReference type="RuleBase" id="RU362091"/>
    </source>
</evidence>
<dbReference type="OMA" id="WCAIWIA"/>
<name>A0A1S3I180_LINAN</name>
<evidence type="ECO:0000256" key="15">
    <source>
        <dbReference type="SAM" id="Phobius"/>
    </source>
</evidence>
<comment type="subcellular location">
    <subcellularLocation>
        <location evidence="1">Membrane</location>
        <topology evidence="1">Multi-pass membrane protein</topology>
    </subcellularLocation>
</comment>
<feature type="transmembrane region" description="Helical" evidence="15">
    <location>
        <begin position="470"/>
        <end position="490"/>
    </location>
</feature>
<keyword evidence="6" id="KW-0530">Neurotransmitter biosynthesis</keyword>
<dbReference type="Pfam" id="PF00474">
    <property type="entry name" value="SSF"/>
    <property type="match status" value="1"/>
</dbReference>
<dbReference type="GeneID" id="106160051"/>
<keyword evidence="3" id="KW-0813">Transport</keyword>
<dbReference type="Gene3D" id="1.20.1730.10">
    <property type="entry name" value="Sodium/glucose cotransporter"/>
    <property type="match status" value="1"/>
</dbReference>
<evidence type="ECO:0000256" key="12">
    <source>
        <dbReference type="ARBA" id="ARBA00023201"/>
    </source>
</evidence>
<evidence type="ECO:0000256" key="3">
    <source>
        <dbReference type="ARBA" id="ARBA00022448"/>
    </source>
</evidence>
<evidence type="ECO:0000256" key="5">
    <source>
        <dbReference type="ARBA" id="ARBA00022847"/>
    </source>
</evidence>
<feature type="transmembrane region" description="Helical" evidence="15">
    <location>
        <begin position="310"/>
        <end position="335"/>
    </location>
</feature>
<dbReference type="InterPro" id="IPR052244">
    <property type="entry name" value="Choline_transporter"/>
</dbReference>
<feature type="transmembrane region" description="Helical" evidence="15">
    <location>
        <begin position="6"/>
        <end position="27"/>
    </location>
</feature>
<dbReference type="AlphaFoldDB" id="A0A1S3I180"/>
<evidence type="ECO:0000256" key="6">
    <source>
        <dbReference type="ARBA" id="ARBA00022979"/>
    </source>
</evidence>
<keyword evidence="4 15" id="KW-0812">Transmembrane</keyword>
<feature type="region of interest" description="Disordered" evidence="14">
    <location>
        <begin position="517"/>
        <end position="557"/>
    </location>
</feature>
<feature type="transmembrane region" description="Helical" evidence="15">
    <location>
        <begin position="425"/>
        <end position="450"/>
    </location>
</feature>
<dbReference type="OrthoDB" id="546820at2759"/>
<evidence type="ECO:0000256" key="1">
    <source>
        <dbReference type="ARBA" id="ARBA00004141"/>
    </source>
</evidence>
<dbReference type="InterPro" id="IPR001734">
    <property type="entry name" value="Na/solute_symporter"/>
</dbReference>
<gene>
    <name evidence="17" type="primary">LOC106160051</name>
</gene>
<keyword evidence="7 15" id="KW-1133">Transmembrane helix</keyword>
<evidence type="ECO:0000256" key="8">
    <source>
        <dbReference type="ARBA" id="ARBA00023053"/>
    </source>
</evidence>
<evidence type="ECO:0000256" key="2">
    <source>
        <dbReference type="ARBA" id="ARBA00006434"/>
    </source>
</evidence>
<evidence type="ECO:0000256" key="14">
    <source>
        <dbReference type="SAM" id="MobiDB-lite"/>
    </source>
</evidence>
<dbReference type="PROSITE" id="PS50283">
    <property type="entry name" value="NA_SOLUT_SYMP_3"/>
    <property type="match status" value="1"/>
</dbReference>
<keyword evidence="5" id="KW-0769">Symport</keyword>
<feature type="transmembrane region" description="Helical" evidence="15">
    <location>
        <begin position="159"/>
        <end position="176"/>
    </location>
</feature>
<dbReference type="PANTHER" id="PTHR45897:SF4">
    <property type="entry name" value="HIGH-AFFINITY CHOLINE TRANSPORTER 1"/>
    <property type="match status" value="1"/>
</dbReference>
<feature type="transmembrane region" description="Helical" evidence="15">
    <location>
        <begin position="370"/>
        <end position="389"/>
    </location>
</feature>
<accession>A0A1S3I180</accession>
<feature type="transmembrane region" description="Helical" evidence="15">
    <location>
        <begin position="188"/>
        <end position="206"/>
    </location>
</feature>
<feature type="transmembrane region" description="Helical" evidence="15">
    <location>
        <begin position="80"/>
        <end position="101"/>
    </location>
</feature>
<evidence type="ECO:0000256" key="11">
    <source>
        <dbReference type="ARBA" id="ARBA00023180"/>
    </source>
</evidence>
<keyword evidence="8" id="KW-0915">Sodium</keyword>